<protein>
    <submittedName>
        <fullName evidence="4">DUF4232 domain-containing protein</fullName>
    </submittedName>
</protein>
<reference evidence="4 5" key="1">
    <citation type="submission" date="2023-10" db="EMBL/GenBank/DDBJ databases">
        <authorList>
            <person name="Wang X.X."/>
        </authorList>
    </citation>
    <scope>NUCLEOTIDE SEQUENCE [LARGE SCALE GENOMIC DNA]</scope>
    <source>
        <strain evidence="4 5">NBRC 12816</strain>
    </source>
</reference>
<sequence length="238" mass="24364">MRTTVRRLALPAAALAAALALTACQSSDQEAAPVPAPAQPTQTTPRATPTQAPATPTTAPTTAPATTAPRRTTAPPATSSAPAPRPTTAGNDKGDDGAGHDDAGTLRPCTAGDVKVVASKVTRPLNHLALTVTNTGARPCDAVGAPLVGFDHSQAPIRIVEESKPQAVVRLAPGESAYASLILTGEPGEDTHGMTVRTIKVNLTADSMVTVTAPEGTYVDDGAAVSYWQREFEDALQF</sequence>
<dbReference type="PROSITE" id="PS51257">
    <property type="entry name" value="PROKAR_LIPOPROTEIN"/>
    <property type="match status" value="1"/>
</dbReference>
<keyword evidence="2" id="KW-0732">Signal</keyword>
<evidence type="ECO:0000256" key="1">
    <source>
        <dbReference type="SAM" id="MobiDB-lite"/>
    </source>
</evidence>
<organism evidence="4 5">
    <name type="scientific">Streptomyces roseolus</name>
    <dbReference type="NCBI Taxonomy" id="67358"/>
    <lineage>
        <taxon>Bacteria</taxon>
        <taxon>Bacillati</taxon>
        <taxon>Actinomycetota</taxon>
        <taxon>Actinomycetes</taxon>
        <taxon>Kitasatosporales</taxon>
        <taxon>Streptomycetaceae</taxon>
        <taxon>Streptomyces</taxon>
    </lineage>
</organism>
<feature type="chain" id="PRO_5045843829" evidence="2">
    <location>
        <begin position="24"/>
        <end position="238"/>
    </location>
</feature>
<feature type="region of interest" description="Disordered" evidence="1">
    <location>
        <begin position="25"/>
        <end position="107"/>
    </location>
</feature>
<feature type="compositionally biased region" description="Basic and acidic residues" evidence="1">
    <location>
        <begin position="92"/>
        <end position="104"/>
    </location>
</feature>
<dbReference type="EMBL" id="JAWJZF010000281">
    <property type="protein sequence ID" value="MDX2291977.1"/>
    <property type="molecule type" value="Genomic_DNA"/>
</dbReference>
<dbReference type="RefSeq" id="WP_319008508.1">
    <property type="nucleotide sequence ID" value="NZ_JAWJZF010000281.1"/>
</dbReference>
<feature type="compositionally biased region" description="Low complexity" evidence="1">
    <location>
        <begin position="39"/>
        <end position="91"/>
    </location>
</feature>
<feature type="domain" description="DUF4232" evidence="3">
    <location>
        <begin position="109"/>
        <end position="229"/>
    </location>
</feature>
<evidence type="ECO:0000256" key="2">
    <source>
        <dbReference type="SAM" id="SignalP"/>
    </source>
</evidence>
<evidence type="ECO:0000259" key="3">
    <source>
        <dbReference type="Pfam" id="PF14016"/>
    </source>
</evidence>
<accession>A0ABU4K3F0</accession>
<gene>
    <name evidence="4" type="ORF">R2363_07320</name>
</gene>
<proteinExistence type="predicted"/>
<dbReference type="Proteomes" id="UP001278571">
    <property type="component" value="Unassembled WGS sequence"/>
</dbReference>
<dbReference type="InterPro" id="IPR025326">
    <property type="entry name" value="DUF4232"/>
</dbReference>
<feature type="signal peptide" evidence="2">
    <location>
        <begin position="1"/>
        <end position="23"/>
    </location>
</feature>
<dbReference type="Pfam" id="PF14016">
    <property type="entry name" value="DUF4232"/>
    <property type="match status" value="1"/>
</dbReference>
<comment type="caution">
    <text evidence="4">The sequence shown here is derived from an EMBL/GenBank/DDBJ whole genome shotgun (WGS) entry which is preliminary data.</text>
</comment>
<name>A0ABU4K3F0_9ACTN</name>
<evidence type="ECO:0000313" key="4">
    <source>
        <dbReference type="EMBL" id="MDX2291977.1"/>
    </source>
</evidence>
<keyword evidence="5" id="KW-1185">Reference proteome</keyword>
<evidence type="ECO:0000313" key="5">
    <source>
        <dbReference type="Proteomes" id="UP001278571"/>
    </source>
</evidence>